<evidence type="ECO:0000313" key="12">
    <source>
        <dbReference type="Proteomes" id="UP001332192"/>
    </source>
</evidence>
<keyword evidence="4 10" id="KW-0812">Transmembrane</keyword>
<evidence type="ECO:0000256" key="7">
    <source>
        <dbReference type="ARBA" id="ARBA00023136"/>
    </source>
</evidence>
<protein>
    <submittedName>
        <fullName evidence="11">Glycerol-3-phosphate acyltransferase</fullName>
        <ecNumber evidence="11">2.3.1.275</ecNumber>
    </submittedName>
</protein>
<keyword evidence="2" id="KW-0444">Lipid biosynthesis</keyword>
<evidence type="ECO:0000256" key="3">
    <source>
        <dbReference type="ARBA" id="ARBA00022679"/>
    </source>
</evidence>
<proteinExistence type="predicted"/>
<feature type="transmembrane region" description="Helical" evidence="10">
    <location>
        <begin position="161"/>
        <end position="179"/>
    </location>
</feature>
<gene>
    <name evidence="11" type="ORF">U7230_13775</name>
</gene>
<dbReference type="PANTHER" id="PTHR30309:SF0">
    <property type="entry name" value="GLYCEROL-3-PHOSPHATE ACYLTRANSFERASE-RELATED"/>
    <property type="match status" value="1"/>
</dbReference>
<evidence type="ECO:0000256" key="8">
    <source>
        <dbReference type="ARBA" id="ARBA00023209"/>
    </source>
</evidence>
<feature type="transmembrane region" description="Helical" evidence="10">
    <location>
        <begin position="104"/>
        <end position="128"/>
    </location>
</feature>
<dbReference type="PANTHER" id="PTHR30309">
    <property type="entry name" value="INNER MEMBRANE PROTEIN YGIH"/>
    <property type="match status" value="1"/>
</dbReference>
<organism evidence="11 12">
    <name type="scientific">Carboxydichorda subterranea</name>
    <dbReference type="NCBI Taxonomy" id="3109565"/>
    <lineage>
        <taxon>Bacteria</taxon>
        <taxon>Bacillati</taxon>
        <taxon>Bacillota</taxon>
        <taxon>Limnochordia</taxon>
        <taxon>Limnochordales</taxon>
        <taxon>Geochordaceae</taxon>
        <taxon>Carboxydichorda</taxon>
    </lineage>
</organism>
<dbReference type="InterPro" id="IPR003811">
    <property type="entry name" value="G3P_acylTferase_PlsY"/>
</dbReference>
<dbReference type="Pfam" id="PF02660">
    <property type="entry name" value="G3P_acyltransf"/>
    <property type="match status" value="1"/>
</dbReference>
<accession>A0ABZ1BYH1</accession>
<evidence type="ECO:0000256" key="10">
    <source>
        <dbReference type="SAM" id="Phobius"/>
    </source>
</evidence>
<keyword evidence="8" id="KW-0594">Phospholipid biosynthesis</keyword>
<feature type="transmembrane region" description="Helical" evidence="10">
    <location>
        <begin position="72"/>
        <end position="92"/>
    </location>
</feature>
<keyword evidence="11" id="KW-0012">Acyltransferase</keyword>
<dbReference type="Proteomes" id="UP001332192">
    <property type="component" value="Chromosome"/>
</dbReference>
<evidence type="ECO:0000256" key="9">
    <source>
        <dbReference type="ARBA" id="ARBA00023264"/>
    </source>
</evidence>
<sequence length="194" mass="20338">MHWLVVIGGYLLGSLLPGDWIVRRRTGLSADEQGDNPGGAGTWRLAGPAAGVLVTAFDLVKGAIPVALAQKVGMTGAWMIAAAAAPVAGHNWPWYRRWRGGRGLAAATGALFCLDLAHVLPGYVLGAIAAWRRGWVPMVGVVAFPVGLLTMWAGGAPALKIQAALAVMLLVALRQASWVKARIRAGQPILLSRP</sequence>
<keyword evidence="12" id="KW-1185">Reference proteome</keyword>
<dbReference type="GO" id="GO:0016746">
    <property type="term" value="F:acyltransferase activity"/>
    <property type="evidence" value="ECO:0007669"/>
    <property type="project" value="UniProtKB-KW"/>
</dbReference>
<evidence type="ECO:0000256" key="1">
    <source>
        <dbReference type="ARBA" id="ARBA00022475"/>
    </source>
</evidence>
<evidence type="ECO:0000256" key="4">
    <source>
        <dbReference type="ARBA" id="ARBA00022692"/>
    </source>
</evidence>
<keyword evidence="6" id="KW-0443">Lipid metabolism</keyword>
<evidence type="ECO:0000256" key="6">
    <source>
        <dbReference type="ARBA" id="ARBA00023098"/>
    </source>
</evidence>
<reference evidence="11 12" key="1">
    <citation type="journal article" date="2024" name="Front. Microbiol.">
        <title>Novel thermophilic genera Geochorda gen. nov. and Carboxydochorda gen. nov. from the deep terrestrial subsurface reveal the ecophysiological diversity in the class Limnochordia.</title>
        <authorList>
            <person name="Karnachuk O.V."/>
            <person name="Lukina A.P."/>
            <person name="Avakyan M.R."/>
            <person name="Kadnikov V.V."/>
            <person name="Begmatov S."/>
            <person name="Beletsky A.V."/>
            <person name="Vlasova K.G."/>
            <person name="Novikov A.A."/>
            <person name="Shcherbakova V.A."/>
            <person name="Mardanov A.V."/>
            <person name="Ravin N.V."/>
        </authorList>
    </citation>
    <scope>NUCLEOTIDE SEQUENCE [LARGE SCALE GENOMIC DNA]</scope>
    <source>
        <strain evidence="11 12">L945</strain>
    </source>
</reference>
<evidence type="ECO:0000256" key="2">
    <source>
        <dbReference type="ARBA" id="ARBA00022516"/>
    </source>
</evidence>
<dbReference type="RefSeq" id="WP_324716409.1">
    <property type="nucleotide sequence ID" value="NZ_CP141615.1"/>
</dbReference>
<keyword evidence="3 11" id="KW-0808">Transferase</keyword>
<keyword evidence="1" id="KW-1003">Cell membrane</keyword>
<keyword evidence="9" id="KW-1208">Phospholipid metabolism</keyword>
<evidence type="ECO:0000313" key="11">
    <source>
        <dbReference type="EMBL" id="WRP17137.1"/>
    </source>
</evidence>
<dbReference type="EC" id="2.3.1.275" evidence="11"/>
<dbReference type="SMART" id="SM01207">
    <property type="entry name" value="G3P_acyltransf"/>
    <property type="match status" value="1"/>
</dbReference>
<evidence type="ECO:0000256" key="5">
    <source>
        <dbReference type="ARBA" id="ARBA00022989"/>
    </source>
</evidence>
<dbReference type="EMBL" id="CP141615">
    <property type="protein sequence ID" value="WRP17137.1"/>
    <property type="molecule type" value="Genomic_DNA"/>
</dbReference>
<keyword evidence="7 10" id="KW-0472">Membrane</keyword>
<keyword evidence="5 10" id="KW-1133">Transmembrane helix</keyword>
<name>A0ABZ1BYH1_9FIRM</name>